<accession>A0AAU2VQB3</accession>
<proteinExistence type="predicted"/>
<organism evidence="1">
    <name type="scientific">Streptomyces sp. NBC_00008</name>
    <dbReference type="NCBI Taxonomy" id="2903610"/>
    <lineage>
        <taxon>Bacteria</taxon>
        <taxon>Bacillati</taxon>
        <taxon>Actinomycetota</taxon>
        <taxon>Actinomycetes</taxon>
        <taxon>Kitasatosporales</taxon>
        <taxon>Streptomycetaceae</taxon>
        <taxon>Streptomyces</taxon>
    </lineage>
</organism>
<dbReference type="AlphaFoldDB" id="A0AAU2VQB3"/>
<protein>
    <submittedName>
        <fullName evidence="1">Efflux RND transporter periplasmic adaptor subunit</fullName>
    </submittedName>
</protein>
<dbReference type="EMBL" id="CP108313">
    <property type="protein sequence ID" value="WTW69730.1"/>
    <property type="molecule type" value="Genomic_DNA"/>
</dbReference>
<reference evidence="1" key="1">
    <citation type="submission" date="2022-10" db="EMBL/GenBank/DDBJ databases">
        <title>The complete genomes of actinobacterial strains from the NBC collection.</title>
        <authorList>
            <person name="Joergensen T.S."/>
            <person name="Alvarez Arevalo M."/>
            <person name="Sterndorff E.B."/>
            <person name="Faurdal D."/>
            <person name="Vuksanovic O."/>
            <person name="Mourched A.-S."/>
            <person name="Charusanti P."/>
            <person name="Shaw S."/>
            <person name="Blin K."/>
            <person name="Weber T."/>
        </authorList>
    </citation>
    <scope>NUCLEOTIDE SEQUENCE</scope>
    <source>
        <strain evidence="1">NBC_00008</strain>
    </source>
</reference>
<evidence type="ECO:0000313" key="1">
    <source>
        <dbReference type="EMBL" id="WTW69730.1"/>
    </source>
</evidence>
<gene>
    <name evidence="1" type="ORF">OG398_16335</name>
</gene>
<name>A0AAU2VQB3_9ACTN</name>
<sequence>MDLELAALAGQAASTVVNGMATTGWEQVQRAVGELWRRVQPGEADAAVRDLDRMRTELLAARRDGDDGTEEELVSAWKQRLRWLMADHPELVPAMEQLINEVRAAGRPEDFRAHRITMKARASGNARITMAGHDINNSTKRG</sequence>